<organism evidence="5 6">
    <name type="scientific">Agathobaculum faecis</name>
    <dbReference type="NCBI Taxonomy" id="2763013"/>
    <lineage>
        <taxon>Bacteria</taxon>
        <taxon>Bacillati</taxon>
        <taxon>Bacillota</taxon>
        <taxon>Clostridia</taxon>
        <taxon>Eubacteriales</taxon>
        <taxon>Butyricicoccaceae</taxon>
        <taxon>Agathobaculum</taxon>
    </lineage>
</organism>
<evidence type="ECO:0000313" key="6">
    <source>
        <dbReference type="Proteomes" id="UP000606499"/>
    </source>
</evidence>
<comment type="similarity">
    <text evidence="1">Belongs to the UPF0213 family.</text>
</comment>
<dbReference type="InterPro" id="IPR000305">
    <property type="entry name" value="GIY-YIG_endonuc"/>
</dbReference>
<dbReference type="PROSITE" id="PS51462">
    <property type="entry name" value="NUDIX"/>
    <property type="match status" value="1"/>
</dbReference>
<evidence type="ECO:0000259" key="4">
    <source>
        <dbReference type="PROSITE" id="PS51462"/>
    </source>
</evidence>
<dbReference type="Proteomes" id="UP000606499">
    <property type="component" value="Unassembled WGS sequence"/>
</dbReference>
<evidence type="ECO:0000259" key="3">
    <source>
        <dbReference type="PROSITE" id="PS50164"/>
    </source>
</evidence>
<evidence type="ECO:0000256" key="1">
    <source>
        <dbReference type="ARBA" id="ARBA00007435"/>
    </source>
</evidence>
<dbReference type="PROSITE" id="PS00893">
    <property type="entry name" value="NUDIX_BOX"/>
    <property type="match status" value="1"/>
</dbReference>
<keyword evidence="2" id="KW-0378">Hydrolase</keyword>
<dbReference type="Pfam" id="PF01541">
    <property type="entry name" value="GIY-YIG"/>
    <property type="match status" value="1"/>
</dbReference>
<dbReference type="InterPro" id="IPR015797">
    <property type="entry name" value="NUDIX_hydrolase-like_dom_sf"/>
</dbReference>
<keyword evidence="6" id="KW-1185">Reference proteome</keyword>
<dbReference type="InterPro" id="IPR020084">
    <property type="entry name" value="NUDIX_hydrolase_CS"/>
</dbReference>
<dbReference type="RefSeq" id="WP_186950013.1">
    <property type="nucleotide sequence ID" value="NZ_JACOPL010000008.1"/>
</dbReference>
<dbReference type="PROSITE" id="PS50164">
    <property type="entry name" value="GIY_YIG"/>
    <property type="match status" value="1"/>
</dbReference>
<dbReference type="InterPro" id="IPR000086">
    <property type="entry name" value="NUDIX_hydrolase_dom"/>
</dbReference>
<dbReference type="EMBL" id="JACOPL010000008">
    <property type="protein sequence ID" value="MBC5725784.1"/>
    <property type="molecule type" value="Genomic_DNA"/>
</dbReference>
<protein>
    <submittedName>
        <fullName evidence="5">GIY-YIG nuclease family protein</fullName>
    </submittedName>
</protein>
<dbReference type="Gene3D" id="3.40.1440.10">
    <property type="entry name" value="GIY-YIG endonuclease"/>
    <property type="match status" value="1"/>
</dbReference>
<feature type="domain" description="Nudix hydrolase" evidence="4">
    <location>
        <begin position="110"/>
        <end position="253"/>
    </location>
</feature>
<dbReference type="PANTHER" id="PTHR34477">
    <property type="entry name" value="UPF0213 PROTEIN YHBQ"/>
    <property type="match status" value="1"/>
</dbReference>
<dbReference type="SUPFAM" id="SSF55811">
    <property type="entry name" value="Nudix"/>
    <property type="match status" value="1"/>
</dbReference>
<proteinExistence type="inferred from homology"/>
<gene>
    <name evidence="5" type="ORF">H8S45_09995</name>
</gene>
<comment type="caution">
    <text evidence="5">The sequence shown here is derived from an EMBL/GenBank/DDBJ whole genome shotgun (WGS) entry which is preliminary data.</text>
</comment>
<dbReference type="Pfam" id="PF00293">
    <property type="entry name" value="NUDIX"/>
    <property type="match status" value="1"/>
</dbReference>
<dbReference type="InterPro" id="IPR035901">
    <property type="entry name" value="GIY-YIG_endonuc_sf"/>
</dbReference>
<feature type="domain" description="GIY-YIG" evidence="3">
    <location>
        <begin position="1"/>
        <end position="76"/>
    </location>
</feature>
<dbReference type="Gene3D" id="3.90.79.10">
    <property type="entry name" value="Nucleoside Triphosphate Pyrophosphohydrolase"/>
    <property type="match status" value="1"/>
</dbReference>
<dbReference type="CDD" id="cd04692">
    <property type="entry name" value="NUDIX_Hydrolase"/>
    <property type="match status" value="1"/>
</dbReference>
<reference evidence="5" key="1">
    <citation type="submission" date="2020-08" db="EMBL/GenBank/DDBJ databases">
        <title>Genome public.</title>
        <authorList>
            <person name="Liu C."/>
            <person name="Sun Q."/>
        </authorList>
    </citation>
    <scope>NUCLEOTIDE SEQUENCE</scope>
    <source>
        <strain evidence="5">NSJ-28</strain>
    </source>
</reference>
<evidence type="ECO:0000313" key="5">
    <source>
        <dbReference type="EMBL" id="MBC5725784.1"/>
    </source>
</evidence>
<accession>A0A923LV87</accession>
<dbReference type="AlphaFoldDB" id="A0A923LV87"/>
<sequence length="285" mass="31134">MRAYTYILRCTDGTLYCGWTNDLTARLAAHNSGRGAKYTRGRGPVTLAYSELFGTQGEAMRREAALKRLPRPQKLALIQGQADGELLTIYDADGRPCGDRPRAVVHAQGLFHHVCHLWTASRWDGTPGLWLQQRAFDRPLYPGGYDLSSTGHIDPGETPEAAVLREAREEIGLDLSPDSLVSGGSYRQRYPRGESGGFDDELAFAFLTRLDGIPAFSPGSEVVGMAFVPLDVFAAAYEGAAPLMGRRADGSRLTIPHENLCCLHDAEWKGVRSALQTLLAPESTK</sequence>
<dbReference type="GO" id="GO:0016787">
    <property type="term" value="F:hydrolase activity"/>
    <property type="evidence" value="ECO:0007669"/>
    <property type="project" value="UniProtKB-KW"/>
</dbReference>
<dbReference type="CDD" id="cd10456">
    <property type="entry name" value="GIY-YIG_UPF0213"/>
    <property type="match status" value="1"/>
</dbReference>
<name>A0A923LV87_9FIRM</name>
<dbReference type="SUPFAM" id="SSF82771">
    <property type="entry name" value="GIY-YIG endonuclease"/>
    <property type="match status" value="1"/>
</dbReference>
<evidence type="ECO:0000256" key="2">
    <source>
        <dbReference type="ARBA" id="ARBA00022801"/>
    </source>
</evidence>
<dbReference type="PANTHER" id="PTHR34477:SF1">
    <property type="entry name" value="UPF0213 PROTEIN YHBQ"/>
    <property type="match status" value="1"/>
</dbReference>
<dbReference type="InterPro" id="IPR050190">
    <property type="entry name" value="UPF0213_domain"/>
</dbReference>